<dbReference type="Proteomes" id="UP000777438">
    <property type="component" value="Unassembled WGS sequence"/>
</dbReference>
<dbReference type="OrthoDB" id="3862662at2759"/>
<dbReference type="InterPro" id="IPR007219">
    <property type="entry name" value="XnlR_reg_dom"/>
</dbReference>
<evidence type="ECO:0000256" key="3">
    <source>
        <dbReference type="ARBA" id="ARBA00023015"/>
    </source>
</evidence>
<protein>
    <submittedName>
        <fullName evidence="7">Fungal-specific transcription factor</fullName>
    </submittedName>
</protein>
<keyword evidence="4" id="KW-0804">Transcription</keyword>
<name>A0A9P8W3S5_9HYPO</name>
<dbReference type="SUPFAM" id="SSF57701">
    <property type="entry name" value="Zn2/Cys6 DNA-binding domain"/>
    <property type="match status" value="1"/>
</dbReference>
<evidence type="ECO:0000256" key="1">
    <source>
        <dbReference type="ARBA" id="ARBA00004123"/>
    </source>
</evidence>
<evidence type="ECO:0000259" key="6">
    <source>
        <dbReference type="PROSITE" id="PS50048"/>
    </source>
</evidence>
<proteinExistence type="predicted"/>
<evidence type="ECO:0000256" key="2">
    <source>
        <dbReference type="ARBA" id="ARBA00022723"/>
    </source>
</evidence>
<dbReference type="EMBL" id="JAGPYM010000012">
    <property type="protein sequence ID" value="KAH6888444.1"/>
    <property type="molecule type" value="Genomic_DNA"/>
</dbReference>
<comment type="subcellular location">
    <subcellularLocation>
        <location evidence="1">Nucleus</location>
    </subcellularLocation>
</comment>
<dbReference type="PROSITE" id="PS00463">
    <property type="entry name" value="ZN2_CY6_FUNGAL_1"/>
    <property type="match status" value="1"/>
</dbReference>
<gene>
    <name evidence="7" type="ORF">B0T10DRAFT_573190</name>
</gene>
<sequence length="419" mass="46656">MTPEAERVKLARSACLPCRKSKRRCDKKTPICDLCSKKEIQCIYPARHGGNQTQLTAQGPVDWMSDFPSTSHHSPNDEGRNTSLSFSSFVESDASAIYFLAPSVFQQTRLELPRLHLPISFDLSSLIGNASSVRIIAIKYFLTIHRWLPIVFKRGFFSSLLNPVAQRQTELGLLILCMKLCCTGPSEDGQTDTELYRIAKKLHHAAESTGPLSIPVLQAGILIAVYELGHAVYPAAYLTVGACARYGLALRIDRLSLELEDEAGTPRLWNELEERRRIWWAVLMLDRFLSLSNPSRPLSTEHPTFDTYLPVDDSAWDDGTAKPADVVSISTGFTLKMGSFARLAQATYLVSQALRSLSPAPLECDLPQTDQTAQLRRTLLSLVHAADRESAVRRLEFCAQSEFSLRLCKNATHFSKAPS</sequence>
<evidence type="ECO:0000313" key="8">
    <source>
        <dbReference type="Proteomes" id="UP000777438"/>
    </source>
</evidence>
<organism evidence="7 8">
    <name type="scientific">Thelonectria olida</name>
    <dbReference type="NCBI Taxonomy" id="1576542"/>
    <lineage>
        <taxon>Eukaryota</taxon>
        <taxon>Fungi</taxon>
        <taxon>Dikarya</taxon>
        <taxon>Ascomycota</taxon>
        <taxon>Pezizomycotina</taxon>
        <taxon>Sordariomycetes</taxon>
        <taxon>Hypocreomycetidae</taxon>
        <taxon>Hypocreales</taxon>
        <taxon>Nectriaceae</taxon>
        <taxon>Thelonectria</taxon>
    </lineage>
</organism>
<feature type="domain" description="Zn(2)-C6 fungal-type" evidence="6">
    <location>
        <begin position="14"/>
        <end position="44"/>
    </location>
</feature>
<dbReference type="AlphaFoldDB" id="A0A9P8W3S5"/>
<accession>A0A9P8W3S5</accession>
<dbReference type="GO" id="GO:0003677">
    <property type="term" value="F:DNA binding"/>
    <property type="evidence" value="ECO:0007669"/>
    <property type="project" value="InterPro"/>
</dbReference>
<dbReference type="GO" id="GO:0005634">
    <property type="term" value="C:nucleus"/>
    <property type="evidence" value="ECO:0007669"/>
    <property type="project" value="UniProtKB-SubCell"/>
</dbReference>
<dbReference type="PANTHER" id="PTHR47338:SF20">
    <property type="entry name" value="ZN(II)2CYS6 TRANSCRIPTION FACTOR (EUROFUNG)"/>
    <property type="match status" value="1"/>
</dbReference>
<dbReference type="GO" id="GO:0000981">
    <property type="term" value="F:DNA-binding transcription factor activity, RNA polymerase II-specific"/>
    <property type="evidence" value="ECO:0007669"/>
    <property type="project" value="InterPro"/>
</dbReference>
<evidence type="ECO:0000256" key="5">
    <source>
        <dbReference type="ARBA" id="ARBA00023242"/>
    </source>
</evidence>
<dbReference type="InterPro" id="IPR036864">
    <property type="entry name" value="Zn2-C6_fun-type_DNA-bd_sf"/>
</dbReference>
<dbReference type="InterPro" id="IPR001138">
    <property type="entry name" value="Zn2Cys6_DnaBD"/>
</dbReference>
<evidence type="ECO:0000313" key="7">
    <source>
        <dbReference type="EMBL" id="KAH6888444.1"/>
    </source>
</evidence>
<keyword evidence="2" id="KW-0479">Metal-binding</keyword>
<dbReference type="CDD" id="cd00067">
    <property type="entry name" value="GAL4"/>
    <property type="match status" value="1"/>
</dbReference>
<dbReference type="PROSITE" id="PS50048">
    <property type="entry name" value="ZN2_CY6_FUNGAL_2"/>
    <property type="match status" value="1"/>
</dbReference>
<dbReference type="CDD" id="cd12148">
    <property type="entry name" value="fungal_TF_MHR"/>
    <property type="match status" value="1"/>
</dbReference>
<dbReference type="GO" id="GO:0006351">
    <property type="term" value="P:DNA-templated transcription"/>
    <property type="evidence" value="ECO:0007669"/>
    <property type="project" value="InterPro"/>
</dbReference>
<dbReference type="SMART" id="SM00906">
    <property type="entry name" value="Fungal_trans"/>
    <property type="match status" value="1"/>
</dbReference>
<reference evidence="7 8" key="1">
    <citation type="journal article" date="2021" name="Nat. Commun.">
        <title>Genetic determinants of endophytism in the Arabidopsis root mycobiome.</title>
        <authorList>
            <person name="Mesny F."/>
            <person name="Miyauchi S."/>
            <person name="Thiergart T."/>
            <person name="Pickel B."/>
            <person name="Atanasova L."/>
            <person name="Karlsson M."/>
            <person name="Huettel B."/>
            <person name="Barry K.W."/>
            <person name="Haridas S."/>
            <person name="Chen C."/>
            <person name="Bauer D."/>
            <person name="Andreopoulos W."/>
            <person name="Pangilinan J."/>
            <person name="LaButti K."/>
            <person name="Riley R."/>
            <person name="Lipzen A."/>
            <person name="Clum A."/>
            <person name="Drula E."/>
            <person name="Henrissat B."/>
            <person name="Kohler A."/>
            <person name="Grigoriev I.V."/>
            <person name="Martin F.M."/>
            <person name="Hacquard S."/>
        </authorList>
    </citation>
    <scope>NUCLEOTIDE SEQUENCE [LARGE SCALE GENOMIC DNA]</scope>
    <source>
        <strain evidence="7 8">MPI-CAGE-CH-0241</strain>
    </source>
</reference>
<dbReference type="PANTHER" id="PTHR47338">
    <property type="entry name" value="ZN(II)2CYS6 TRANSCRIPTION FACTOR (EUROFUNG)-RELATED"/>
    <property type="match status" value="1"/>
</dbReference>
<dbReference type="Pfam" id="PF04082">
    <property type="entry name" value="Fungal_trans"/>
    <property type="match status" value="1"/>
</dbReference>
<dbReference type="InterPro" id="IPR050815">
    <property type="entry name" value="TF_fung"/>
</dbReference>
<dbReference type="Pfam" id="PF00172">
    <property type="entry name" value="Zn_clus"/>
    <property type="match status" value="1"/>
</dbReference>
<comment type="caution">
    <text evidence="7">The sequence shown here is derived from an EMBL/GenBank/DDBJ whole genome shotgun (WGS) entry which is preliminary data.</text>
</comment>
<keyword evidence="8" id="KW-1185">Reference proteome</keyword>
<keyword evidence="5" id="KW-0539">Nucleus</keyword>
<dbReference type="GO" id="GO:0008270">
    <property type="term" value="F:zinc ion binding"/>
    <property type="evidence" value="ECO:0007669"/>
    <property type="project" value="InterPro"/>
</dbReference>
<keyword evidence="3" id="KW-0805">Transcription regulation</keyword>
<dbReference type="Gene3D" id="4.10.240.10">
    <property type="entry name" value="Zn(2)-C6 fungal-type DNA-binding domain"/>
    <property type="match status" value="1"/>
</dbReference>
<evidence type="ECO:0000256" key="4">
    <source>
        <dbReference type="ARBA" id="ARBA00023163"/>
    </source>
</evidence>
<dbReference type="SMART" id="SM00066">
    <property type="entry name" value="GAL4"/>
    <property type="match status" value="1"/>
</dbReference>